<organism evidence="9 10">
    <name type="scientific">Sutcliffiella rhizosphaerae</name>
    <dbReference type="NCBI Taxonomy" id="2880967"/>
    <lineage>
        <taxon>Bacteria</taxon>
        <taxon>Bacillati</taxon>
        <taxon>Bacillota</taxon>
        <taxon>Bacilli</taxon>
        <taxon>Bacillales</taxon>
        <taxon>Bacillaceae</taxon>
        <taxon>Sutcliffiella</taxon>
    </lineage>
</organism>
<dbReference type="PANTHER" id="PTHR43429">
    <property type="entry name" value="PYRIDINE NUCLEOTIDE-DISULFIDE OXIDOREDUCTASE DOMAIN-CONTAINING"/>
    <property type="match status" value="1"/>
</dbReference>
<dbReference type="InterPro" id="IPR016156">
    <property type="entry name" value="FAD/NAD-linked_Rdtase_dimer_sf"/>
</dbReference>
<dbReference type="EC" id="1.11.1.1" evidence="9"/>
<feature type="domain" description="FAD/NAD(P)-binding" evidence="8">
    <location>
        <begin position="3"/>
        <end position="307"/>
    </location>
</feature>
<dbReference type="Gene3D" id="3.50.50.60">
    <property type="entry name" value="FAD/NAD(P)-binding domain"/>
    <property type="match status" value="2"/>
</dbReference>
<dbReference type="Proteomes" id="UP000789833">
    <property type="component" value="Unassembled WGS sequence"/>
</dbReference>
<evidence type="ECO:0000256" key="6">
    <source>
        <dbReference type="ARBA" id="ARBA00023284"/>
    </source>
</evidence>
<evidence type="ECO:0000256" key="1">
    <source>
        <dbReference type="ARBA" id="ARBA00001974"/>
    </source>
</evidence>
<dbReference type="InterPro" id="IPR036188">
    <property type="entry name" value="FAD/NAD-bd_sf"/>
</dbReference>
<keyword evidence="4" id="KW-0274">FAD</keyword>
<comment type="cofactor">
    <cofactor evidence="1">
        <name>FAD</name>
        <dbReference type="ChEBI" id="CHEBI:57692"/>
    </cofactor>
</comment>
<keyword evidence="6" id="KW-0676">Redox-active center</keyword>
<evidence type="ECO:0000256" key="3">
    <source>
        <dbReference type="ARBA" id="ARBA00022630"/>
    </source>
</evidence>
<evidence type="ECO:0000259" key="7">
    <source>
        <dbReference type="Pfam" id="PF02852"/>
    </source>
</evidence>
<dbReference type="NCBIfam" id="NF007123">
    <property type="entry name" value="PRK09564.1"/>
    <property type="match status" value="1"/>
</dbReference>
<gene>
    <name evidence="9" type="primary">npr</name>
    <name evidence="9" type="ORF">BACCIP111883_01323</name>
</gene>
<keyword evidence="10" id="KW-1185">Reference proteome</keyword>
<evidence type="ECO:0000313" key="9">
    <source>
        <dbReference type="EMBL" id="CAG9620554.1"/>
    </source>
</evidence>
<dbReference type="PRINTS" id="PR00411">
    <property type="entry name" value="PNDRDTASEI"/>
</dbReference>
<dbReference type="SUPFAM" id="SSF51905">
    <property type="entry name" value="FAD/NAD(P)-binding domain"/>
    <property type="match status" value="2"/>
</dbReference>
<evidence type="ECO:0000259" key="8">
    <source>
        <dbReference type="Pfam" id="PF07992"/>
    </source>
</evidence>
<evidence type="ECO:0000256" key="2">
    <source>
        <dbReference type="ARBA" id="ARBA00009130"/>
    </source>
</evidence>
<dbReference type="InterPro" id="IPR004099">
    <property type="entry name" value="Pyr_nucl-diS_OxRdtase_dimer"/>
</dbReference>
<dbReference type="GO" id="GO:0016692">
    <property type="term" value="F:NADH peroxidase activity"/>
    <property type="evidence" value="ECO:0007669"/>
    <property type="project" value="UniProtKB-EC"/>
</dbReference>
<dbReference type="SUPFAM" id="SSF55424">
    <property type="entry name" value="FAD/NAD-linked reductases, dimerisation (C-terminal) domain"/>
    <property type="match status" value="1"/>
</dbReference>
<sequence length="445" mass="48988">MDQVVIIGGVAGGMSAAAKLRRLDKKVKILVFEKDSYISYGACGLPYYIAGVTKSHQDLLARTKEDFEKSNIHVHIHHDVTRIDPNQKIIYVTDLQTGHQKTVKYDKLLIATGAKPIIPPFVPKEVKNVHTLKSMDDGINMREFFQDEEIKKVGIIGAGYIGMELVESMIALKKEVCVIELQDQILPNYDKDMVDVLADSLNDRVTISTGEKVKELRVQDKSVTHIITDRTSYDVDAVIVNIGNKPNTEFIKELGINMLDNGAIIVNSQQQTSIADIYAAGDCATSHHLILNKQVNIALGTTANKHGRIAASNMAGISTNFPGIVGTNVVKVLDWTVGMTGITEKQAKEENVEYDTVVVKTNNHAAHYPETEKIVIKLVYEKNSKILLGAQMLSKDDSIAKRLDVFVVAITNKMTTTQIGMLDLSYAPPYATVWDAVQIAANAAK</sequence>
<protein>
    <submittedName>
        <fullName evidence="9">NADH peroxidase</fullName>
        <ecNumber evidence="9">1.11.1.1</ecNumber>
    </submittedName>
</protein>
<evidence type="ECO:0000256" key="5">
    <source>
        <dbReference type="ARBA" id="ARBA00023002"/>
    </source>
</evidence>
<name>A0ABM8YKV1_9BACI</name>
<dbReference type="RefSeq" id="WP_230500472.1">
    <property type="nucleotide sequence ID" value="NZ_CAKJTJ010000005.1"/>
</dbReference>
<dbReference type="PANTHER" id="PTHR43429:SF1">
    <property type="entry name" value="NAD(P)H SULFUR OXIDOREDUCTASE (COA-DEPENDENT)"/>
    <property type="match status" value="1"/>
</dbReference>
<evidence type="ECO:0000256" key="4">
    <source>
        <dbReference type="ARBA" id="ARBA00022827"/>
    </source>
</evidence>
<evidence type="ECO:0000313" key="10">
    <source>
        <dbReference type="Proteomes" id="UP000789833"/>
    </source>
</evidence>
<comment type="similarity">
    <text evidence="2">Belongs to the class-III pyridine nucleotide-disulfide oxidoreductase family.</text>
</comment>
<keyword evidence="9" id="KW-0575">Peroxidase</keyword>
<dbReference type="Pfam" id="PF07992">
    <property type="entry name" value="Pyr_redox_2"/>
    <property type="match status" value="1"/>
</dbReference>
<keyword evidence="5 9" id="KW-0560">Oxidoreductase</keyword>
<dbReference type="PRINTS" id="PR00368">
    <property type="entry name" value="FADPNR"/>
</dbReference>
<comment type="caution">
    <text evidence="9">The sequence shown here is derived from an EMBL/GenBank/DDBJ whole genome shotgun (WGS) entry which is preliminary data.</text>
</comment>
<accession>A0ABM8YKV1</accession>
<reference evidence="9 10" key="1">
    <citation type="submission" date="2021-10" db="EMBL/GenBank/DDBJ databases">
        <authorList>
            <person name="Criscuolo A."/>
        </authorList>
    </citation>
    <scope>NUCLEOTIDE SEQUENCE [LARGE SCALE GENOMIC DNA]</scope>
    <source>
        <strain evidence="10">CIP 111883</strain>
    </source>
</reference>
<dbReference type="EMBL" id="CAKJTJ010000005">
    <property type="protein sequence ID" value="CAG9620554.1"/>
    <property type="molecule type" value="Genomic_DNA"/>
</dbReference>
<feature type="domain" description="Pyridine nucleotide-disulphide oxidoreductase dimerisation" evidence="7">
    <location>
        <begin position="330"/>
        <end position="432"/>
    </location>
</feature>
<dbReference type="Pfam" id="PF02852">
    <property type="entry name" value="Pyr_redox_dim"/>
    <property type="match status" value="1"/>
</dbReference>
<proteinExistence type="inferred from homology"/>
<keyword evidence="3" id="KW-0285">Flavoprotein</keyword>
<dbReference type="InterPro" id="IPR050260">
    <property type="entry name" value="FAD-bd_OxRdtase"/>
</dbReference>
<dbReference type="InterPro" id="IPR023753">
    <property type="entry name" value="FAD/NAD-binding_dom"/>
</dbReference>